<keyword evidence="1" id="KW-0472">Membrane</keyword>
<feature type="domain" description="Fibronectin type-III" evidence="2">
    <location>
        <begin position="25"/>
        <end position="119"/>
    </location>
</feature>
<gene>
    <name evidence="3" type="ORF">B4U80_05667</name>
</gene>
<keyword evidence="4" id="KW-1185">Reference proteome</keyword>
<protein>
    <submittedName>
        <fullName evidence="3">Nephrin-like protein</fullName>
    </submittedName>
</protein>
<dbReference type="CDD" id="cd00063">
    <property type="entry name" value="FN3"/>
    <property type="match status" value="1"/>
</dbReference>
<sequence>MLCDAENEVGKLKEPCIFSIIPAGPPERVNNCKITNHSMSTLFLDCTPGDSNGLRQIFVLEVYNTLSSRITANYSNPTKPLFLVNNLPAGTSFTLIVYAVNAKGKSSPVSLVTSTLAEPEKQMSHESIDQLTLNPLLIVLIAFVGIMVVISITVVIIIRIRNDRYDNINGEGMHTKNTENNIFIIHFA</sequence>
<dbReference type="AlphaFoldDB" id="A0A443SN97"/>
<dbReference type="InterPro" id="IPR003961">
    <property type="entry name" value="FN3_dom"/>
</dbReference>
<dbReference type="Gene3D" id="2.60.40.10">
    <property type="entry name" value="Immunoglobulins"/>
    <property type="match status" value="1"/>
</dbReference>
<proteinExistence type="predicted"/>
<dbReference type="PROSITE" id="PS50853">
    <property type="entry name" value="FN3"/>
    <property type="match status" value="1"/>
</dbReference>
<evidence type="ECO:0000313" key="4">
    <source>
        <dbReference type="Proteomes" id="UP000288716"/>
    </source>
</evidence>
<evidence type="ECO:0000259" key="2">
    <source>
        <dbReference type="PROSITE" id="PS50853"/>
    </source>
</evidence>
<dbReference type="PANTHER" id="PTHR23278">
    <property type="entry name" value="SIDESTEP PROTEIN"/>
    <property type="match status" value="1"/>
</dbReference>
<feature type="transmembrane region" description="Helical" evidence="1">
    <location>
        <begin position="136"/>
        <end position="158"/>
    </location>
</feature>
<dbReference type="PANTHER" id="PTHR23278:SF19">
    <property type="entry name" value="OBSCURIN"/>
    <property type="match status" value="1"/>
</dbReference>
<dbReference type="VEuPathDB" id="VectorBase:LDEU003078"/>
<dbReference type="InterPro" id="IPR013783">
    <property type="entry name" value="Ig-like_fold"/>
</dbReference>
<dbReference type="Proteomes" id="UP000288716">
    <property type="component" value="Unassembled WGS sequence"/>
</dbReference>
<name>A0A443SN97_9ACAR</name>
<keyword evidence="1" id="KW-1133">Transmembrane helix</keyword>
<accession>A0A443SN97</accession>
<evidence type="ECO:0000256" key="1">
    <source>
        <dbReference type="SAM" id="Phobius"/>
    </source>
</evidence>
<keyword evidence="1" id="KW-0812">Transmembrane</keyword>
<dbReference type="STRING" id="299467.A0A443SN97"/>
<comment type="caution">
    <text evidence="3">The sequence shown here is derived from an EMBL/GenBank/DDBJ whole genome shotgun (WGS) entry which is preliminary data.</text>
</comment>
<evidence type="ECO:0000313" key="3">
    <source>
        <dbReference type="EMBL" id="RWS28962.1"/>
    </source>
</evidence>
<dbReference type="EMBL" id="NCKV01001130">
    <property type="protein sequence ID" value="RWS28962.1"/>
    <property type="molecule type" value="Genomic_DNA"/>
</dbReference>
<dbReference type="SUPFAM" id="SSF49265">
    <property type="entry name" value="Fibronectin type III"/>
    <property type="match status" value="1"/>
</dbReference>
<dbReference type="OrthoDB" id="6430706at2759"/>
<reference evidence="3 4" key="1">
    <citation type="journal article" date="2018" name="Gigascience">
        <title>Genomes of trombidid mites reveal novel predicted allergens and laterally-transferred genes associated with secondary metabolism.</title>
        <authorList>
            <person name="Dong X."/>
            <person name="Chaisiri K."/>
            <person name="Xia D."/>
            <person name="Armstrong S.D."/>
            <person name="Fang Y."/>
            <person name="Donnelly M.J."/>
            <person name="Kadowaki T."/>
            <person name="McGarry J.W."/>
            <person name="Darby A.C."/>
            <person name="Makepeace B.L."/>
        </authorList>
    </citation>
    <scope>NUCLEOTIDE SEQUENCE [LARGE SCALE GENOMIC DNA]</scope>
    <source>
        <strain evidence="3">UoL-UT</strain>
    </source>
</reference>
<dbReference type="InterPro" id="IPR036116">
    <property type="entry name" value="FN3_sf"/>
</dbReference>
<organism evidence="3 4">
    <name type="scientific">Leptotrombidium deliense</name>
    <dbReference type="NCBI Taxonomy" id="299467"/>
    <lineage>
        <taxon>Eukaryota</taxon>
        <taxon>Metazoa</taxon>
        <taxon>Ecdysozoa</taxon>
        <taxon>Arthropoda</taxon>
        <taxon>Chelicerata</taxon>
        <taxon>Arachnida</taxon>
        <taxon>Acari</taxon>
        <taxon>Acariformes</taxon>
        <taxon>Trombidiformes</taxon>
        <taxon>Prostigmata</taxon>
        <taxon>Anystina</taxon>
        <taxon>Parasitengona</taxon>
        <taxon>Trombiculoidea</taxon>
        <taxon>Trombiculidae</taxon>
        <taxon>Leptotrombidium</taxon>
    </lineage>
</organism>